<accession>A0ABD2W872</accession>
<keyword evidence="3" id="KW-1185">Reference proteome</keyword>
<comment type="caution">
    <text evidence="2">The sequence shown here is derived from an EMBL/GenBank/DDBJ whole genome shotgun (WGS) entry which is preliminary data.</text>
</comment>
<reference evidence="2 3" key="1">
    <citation type="journal article" date="2024" name="bioRxiv">
        <title>A reference genome for Trichogramma kaykai: A tiny desert-dwelling parasitoid wasp with competing sex-ratio distorters.</title>
        <authorList>
            <person name="Culotta J."/>
            <person name="Lindsey A.R."/>
        </authorList>
    </citation>
    <scope>NUCLEOTIDE SEQUENCE [LARGE SCALE GENOMIC DNA]</scope>
    <source>
        <strain evidence="2 3">KSX58</strain>
    </source>
</reference>
<feature type="compositionally biased region" description="Polar residues" evidence="1">
    <location>
        <begin position="19"/>
        <end position="28"/>
    </location>
</feature>
<dbReference type="AlphaFoldDB" id="A0ABD2W872"/>
<feature type="region of interest" description="Disordered" evidence="1">
    <location>
        <begin position="18"/>
        <end position="69"/>
    </location>
</feature>
<organism evidence="2 3">
    <name type="scientific">Trichogramma kaykai</name>
    <dbReference type="NCBI Taxonomy" id="54128"/>
    <lineage>
        <taxon>Eukaryota</taxon>
        <taxon>Metazoa</taxon>
        <taxon>Ecdysozoa</taxon>
        <taxon>Arthropoda</taxon>
        <taxon>Hexapoda</taxon>
        <taxon>Insecta</taxon>
        <taxon>Pterygota</taxon>
        <taxon>Neoptera</taxon>
        <taxon>Endopterygota</taxon>
        <taxon>Hymenoptera</taxon>
        <taxon>Apocrita</taxon>
        <taxon>Proctotrupomorpha</taxon>
        <taxon>Chalcidoidea</taxon>
        <taxon>Trichogrammatidae</taxon>
        <taxon>Trichogramma</taxon>
    </lineage>
</organism>
<dbReference type="Proteomes" id="UP001627154">
    <property type="component" value="Unassembled WGS sequence"/>
</dbReference>
<protein>
    <submittedName>
        <fullName evidence="2">Uncharacterized protein</fullName>
    </submittedName>
</protein>
<proteinExistence type="predicted"/>
<evidence type="ECO:0000313" key="2">
    <source>
        <dbReference type="EMBL" id="KAL3388770.1"/>
    </source>
</evidence>
<dbReference type="EMBL" id="JBJJXI010000128">
    <property type="protein sequence ID" value="KAL3388770.1"/>
    <property type="molecule type" value="Genomic_DNA"/>
</dbReference>
<evidence type="ECO:0000256" key="1">
    <source>
        <dbReference type="SAM" id="MobiDB-lite"/>
    </source>
</evidence>
<name>A0ABD2W872_9HYME</name>
<feature type="compositionally biased region" description="Basic and acidic residues" evidence="1">
    <location>
        <begin position="29"/>
        <end position="38"/>
    </location>
</feature>
<evidence type="ECO:0000313" key="3">
    <source>
        <dbReference type="Proteomes" id="UP001627154"/>
    </source>
</evidence>
<feature type="compositionally biased region" description="Basic residues" evidence="1">
    <location>
        <begin position="39"/>
        <end position="56"/>
    </location>
</feature>
<gene>
    <name evidence="2" type="ORF">TKK_016198</name>
</gene>
<sequence>MYISRFSSRGSTCYEDQMHWSSAGSNQINKERDRARETRRGRHERRMKRRKRRWRRQPVAEGGSKCVLI</sequence>